<protein>
    <recommendedName>
        <fullName evidence="3">MaoC-like domain-containing protein</fullName>
    </recommendedName>
</protein>
<dbReference type="SUPFAM" id="SSF54637">
    <property type="entry name" value="Thioesterase/thiol ester dehydrase-isomerase"/>
    <property type="match status" value="1"/>
</dbReference>
<feature type="compositionally biased region" description="Basic and acidic residues" evidence="2">
    <location>
        <begin position="283"/>
        <end position="300"/>
    </location>
</feature>
<comment type="similarity">
    <text evidence="1">Belongs to the enoyl-CoA hydratase/isomerase family.</text>
</comment>
<gene>
    <name evidence="4" type="ORF">AN216_12415</name>
</gene>
<accession>A0A1E7KHJ0</accession>
<reference evidence="4 5" key="1">
    <citation type="journal article" date="2016" name="Front. Microbiol.">
        <title>Comparative Genomics Analysis of Streptomyces Species Reveals Their Adaptation to the Marine Environment and Their Diversity at the Genomic Level.</title>
        <authorList>
            <person name="Tian X."/>
            <person name="Zhang Z."/>
            <person name="Yang T."/>
            <person name="Chen M."/>
            <person name="Li J."/>
            <person name="Chen F."/>
            <person name="Yang J."/>
            <person name="Li W."/>
            <person name="Zhang B."/>
            <person name="Zhang Z."/>
            <person name="Wu J."/>
            <person name="Zhang C."/>
            <person name="Long L."/>
            <person name="Xiao J."/>
        </authorList>
    </citation>
    <scope>NUCLEOTIDE SEQUENCE [LARGE SCALE GENOMIC DNA]</scope>
    <source>
        <strain evidence="4 5">SCSIO 02100</strain>
    </source>
</reference>
<dbReference type="InterPro" id="IPR029069">
    <property type="entry name" value="HotDog_dom_sf"/>
</dbReference>
<dbReference type="PATRIC" id="fig|1075402.3.peg.2693"/>
<dbReference type="STRING" id="1075402.AN216_12415"/>
<dbReference type="InterPro" id="IPR002539">
    <property type="entry name" value="MaoC-like_dom"/>
</dbReference>
<keyword evidence="5" id="KW-1185">Reference proteome</keyword>
<evidence type="ECO:0000256" key="2">
    <source>
        <dbReference type="SAM" id="MobiDB-lite"/>
    </source>
</evidence>
<dbReference type="AlphaFoldDB" id="A0A1E7KHJ0"/>
<dbReference type="Proteomes" id="UP000176101">
    <property type="component" value="Unassembled WGS sequence"/>
</dbReference>
<dbReference type="EMBL" id="LJGU01000121">
    <property type="protein sequence ID" value="OEV03336.1"/>
    <property type="molecule type" value="Genomic_DNA"/>
</dbReference>
<organism evidence="4 5">
    <name type="scientific">Streptomyces oceani</name>
    <dbReference type="NCBI Taxonomy" id="1075402"/>
    <lineage>
        <taxon>Bacteria</taxon>
        <taxon>Bacillati</taxon>
        <taxon>Actinomycetota</taxon>
        <taxon>Actinomycetes</taxon>
        <taxon>Kitasatosporales</taxon>
        <taxon>Streptomycetaceae</taxon>
        <taxon>Streptomyces</taxon>
    </lineage>
</organism>
<proteinExistence type="inferred from homology"/>
<evidence type="ECO:0000259" key="3">
    <source>
        <dbReference type="Pfam" id="PF01575"/>
    </source>
</evidence>
<dbReference type="OrthoDB" id="9774179at2"/>
<evidence type="ECO:0000313" key="4">
    <source>
        <dbReference type="EMBL" id="OEV03336.1"/>
    </source>
</evidence>
<name>A0A1E7KHJ0_9ACTN</name>
<dbReference type="Gene3D" id="3.10.129.10">
    <property type="entry name" value="Hotdog Thioesterase"/>
    <property type="match status" value="1"/>
</dbReference>
<dbReference type="PANTHER" id="PTHR43841">
    <property type="entry name" value="3-HYDROXYACYL-THIOESTER DEHYDRATASE HTDX-RELATED"/>
    <property type="match status" value="1"/>
</dbReference>
<feature type="domain" description="MaoC-like" evidence="3">
    <location>
        <begin position="196"/>
        <end position="244"/>
    </location>
</feature>
<feature type="region of interest" description="Disordered" evidence="2">
    <location>
        <begin position="150"/>
        <end position="179"/>
    </location>
</feature>
<comment type="caution">
    <text evidence="4">The sequence shown here is derived from an EMBL/GenBank/DDBJ whole genome shotgun (WGS) entry which is preliminary data.</text>
</comment>
<sequence length="312" mass="33571">MLALTLARGAAGSLFKRGPYDDARLPSDRLVLPGVRVDAGRLAAYARVCGFPPDTGTLPVTYPHLLGFPGATRLMARRSFPFPLLGLVHTGVEIVQHRALRTEDTPEIRVWAEGLRAHRRGSEFDMLTSAWVAGEETWWSRSTYLCRHRPAGGSPERTSGADASGTDSGTGRDDAADADTPLPVRAHWRLPGDLGRRYGAVSGDRNPIHLHPVTARAFGFPSAIAHGMWSVARCLAEQAEQAAGSDGDSARPSDRPAGRTAERVSVGARFRAPVPLPGSVTYGERDGAFELRGGSAERPRTHLTGWVSSEPR</sequence>
<dbReference type="RefSeq" id="WP_070196705.1">
    <property type="nucleotide sequence ID" value="NZ_LJGU01000121.1"/>
</dbReference>
<dbReference type="PANTHER" id="PTHR43841:SF1">
    <property type="entry name" value="3-HYDROXYACYL-THIOESTER DEHYDRATASE X"/>
    <property type="match status" value="1"/>
</dbReference>
<dbReference type="Pfam" id="PF01575">
    <property type="entry name" value="MaoC_dehydratas"/>
    <property type="match status" value="1"/>
</dbReference>
<evidence type="ECO:0000256" key="1">
    <source>
        <dbReference type="ARBA" id="ARBA00005254"/>
    </source>
</evidence>
<feature type="region of interest" description="Disordered" evidence="2">
    <location>
        <begin position="242"/>
        <end position="312"/>
    </location>
</feature>
<evidence type="ECO:0000313" key="5">
    <source>
        <dbReference type="Proteomes" id="UP000176101"/>
    </source>
</evidence>
<feature type="compositionally biased region" description="Basic and acidic residues" evidence="2">
    <location>
        <begin position="248"/>
        <end position="262"/>
    </location>
</feature>